<organism evidence="5">
    <name type="scientific">bioreactor metagenome</name>
    <dbReference type="NCBI Taxonomy" id="1076179"/>
    <lineage>
        <taxon>unclassified sequences</taxon>
        <taxon>metagenomes</taxon>
        <taxon>ecological metagenomes</taxon>
    </lineage>
</organism>
<evidence type="ECO:0000256" key="2">
    <source>
        <dbReference type="ARBA" id="ARBA00022884"/>
    </source>
</evidence>
<dbReference type="Pfam" id="PF01479">
    <property type="entry name" value="S4"/>
    <property type="match status" value="1"/>
</dbReference>
<dbReference type="SUPFAM" id="SSF55174">
    <property type="entry name" value="Alpha-L RNA-binding motif"/>
    <property type="match status" value="1"/>
</dbReference>
<sequence>MSSKTLRLDKILSHMNIASRSDIKKMARQGSIQVNGEIILDTSRHFDPETAVILVNQQPVHYQQYWYWMMNKPQNVISATYDGRDRTVLDLMSREEVLFEPFPVGRLDKDTEGLLLLTNDGELAHFLLSPRFHVPKTYFLTVQGVLKAEDIEACHEGLILDDGAKTLPSVLNILSTNISENQSSAEITIHEGKYHQVKRMMEILNCEVTYLKRIRFGPLTLDQNLRLGEYRLLNEAEVDMLRRAVQK</sequence>
<proteinExistence type="inferred from homology"/>
<dbReference type="InterPro" id="IPR020103">
    <property type="entry name" value="PsdUridine_synth_cat_dom_sf"/>
</dbReference>
<dbReference type="Gene3D" id="3.10.290.10">
    <property type="entry name" value="RNA-binding S4 domain"/>
    <property type="match status" value="1"/>
</dbReference>
<dbReference type="GO" id="GO:0005829">
    <property type="term" value="C:cytosol"/>
    <property type="evidence" value="ECO:0007669"/>
    <property type="project" value="UniProtKB-ARBA"/>
</dbReference>
<reference evidence="5" key="1">
    <citation type="submission" date="2019-08" db="EMBL/GenBank/DDBJ databases">
        <authorList>
            <person name="Kucharzyk K."/>
            <person name="Murdoch R.W."/>
            <person name="Higgins S."/>
            <person name="Loffler F."/>
        </authorList>
    </citation>
    <scope>NUCLEOTIDE SEQUENCE</scope>
</reference>
<dbReference type="GO" id="GO:0001522">
    <property type="term" value="P:pseudouridine synthesis"/>
    <property type="evidence" value="ECO:0007669"/>
    <property type="project" value="InterPro"/>
</dbReference>
<keyword evidence="3 5" id="KW-0413">Isomerase</keyword>
<dbReference type="InterPro" id="IPR050343">
    <property type="entry name" value="RsuA_PseudoU_synthase"/>
</dbReference>
<dbReference type="PANTHER" id="PTHR47683:SF4">
    <property type="entry name" value="PSEUDOURIDINE SYNTHASE"/>
    <property type="match status" value="1"/>
</dbReference>
<protein>
    <submittedName>
        <fullName evidence="5">Ribosomal large subunit pseudouridine synthase B</fullName>
        <ecNumber evidence="5">5.4.99.22</ecNumber>
    </submittedName>
</protein>
<dbReference type="CDD" id="cd02553">
    <property type="entry name" value="PseudoU_synth_RsuA"/>
    <property type="match status" value="1"/>
</dbReference>
<dbReference type="GO" id="GO:0006364">
    <property type="term" value="P:rRNA processing"/>
    <property type="evidence" value="ECO:0007669"/>
    <property type="project" value="UniProtKB-ARBA"/>
</dbReference>
<dbReference type="InterPro" id="IPR002942">
    <property type="entry name" value="S4_RNA-bd"/>
</dbReference>
<accession>A0A645CUI8</accession>
<dbReference type="InterPro" id="IPR036986">
    <property type="entry name" value="S4_RNA-bd_sf"/>
</dbReference>
<dbReference type="InterPro" id="IPR000748">
    <property type="entry name" value="PsdUridine_synth_RsuA/RluB/E/F"/>
</dbReference>
<evidence type="ECO:0000256" key="1">
    <source>
        <dbReference type="ARBA" id="ARBA00008348"/>
    </source>
</evidence>
<dbReference type="GO" id="GO:0160139">
    <property type="term" value="F:23S rRNA pseudouridine(2605) synthase activity"/>
    <property type="evidence" value="ECO:0007669"/>
    <property type="project" value="UniProtKB-EC"/>
</dbReference>
<dbReference type="NCBIfam" id="TIGR00093">
    <property type="entry name" value="pseudouridine synthase"/>
    <property type="match status" value="1"/>
</dbReference>
<dbReference type="PANTHER" id="PTHR47683">
    <property type="entry name" value="PSEUDOURIDINE SYNTHASE FAMILY PROTEIN-RELATED"/>
    <property type="match status" value="1"/>
</dbReference>
<dbReference type="EMBL" id="VSSQ01030311">
    <property type="protein sequence ID" value="MPM80796.1"/>
    <property type="molecule type" value="Genomic_DNA"/>
</dbReference>
<dbReference type="FunFam" id="3.30.70.1560:FF:000001">
    <property type="entry name" value="Pseudouridine synthase"/>
    <property type="match status" value="1"/>
</dbReference>
<dbReference type="InterPro" id="IPR042092">
    <property type="entry name" value="PsdUridine_s_RsuA/RluB/E/F_cat"/>
</dbReference>
<dbReference type="PROSITE" id="PS50889">
    <property type="entry name" value="S4"/>
    <property type="match status" value="1"/>
</dbReference>
<dbReference type="SMART" id="SM00363">
    <property type="entry name" value="S4"/>
    <property type="match status" value="1"/>
</dbReference>
<evidence type="ECO:0000313" key="5">
    <source>
        <dbReference type="EMBL" id="MPM80796.1"/>
    </source>
</evidence>
<evidence type="ECO:0000256" key="3">
    <source>
        <dbReference type="ARBA" id="ARBA00023235"/>
    </source>
</evidence>
<dbReference type="Gene3D" id="3.30.70.580">
    <property type="entry name" value="Pseudouridine synthase I, catalytic domain, N-terminal subdomain"/>
    <property type="match status" value="1"/>
</dbReference>
<evidence type="ECO:0000259" key="4">
    <source>
        <dbReference type="SMART" id="SM00363"/>
    </source>
</evidence>
<dbReference type="InterPro" id="IPR018496">
    <property type="entry name" value="PsdUridine_synth_RsuA/RluB_CS"/>
</dbReference>
<feature type="domain" description="RNA-binding S4" evidence="4">
    <location>
        <begin position="6"/>
        <end position="64"/>
    </location>
</feature>
<dbReference type="Gene3D" id="3.30.70.1560">
    <property type="entry name" value="Alpha-L RNA-binding motif"/>
    <property type="match status" value="1"/>
</dbReference>
<comment type="caution">
    <text evidence="5">The sequence shown here is derived from an EMBL/GenBank/DDBJ whole genome shotgun (WGS) entry which is preliminary data.</text>
</comment>
<dbReference type="PROSITE" id="PS01149">
    <property type="entry name" value="PSI_RSU"/>
    <property type="match status" value="1"/>
</dbReference>
<dbReference type="EC" id="5.4.99.22" evidence="5"/>
<dbReference type="InterPro" id="IPR006145">
    <property type="entry name" value="PsdUridine_synth_RsuA/RluA"/>
</dbReference>
<dbReference type="InterPro" id="IPR020094">
    <property type="entry name" value="TruA/RsuA/RluB/E/F_N"/>
</dbReference>
<gene>
    <name evidence="5" type="primary">rluB_25</name>
    <name evidence="5" type="ORF">SDC9_127846</name>
</gene>
<keyword evidence="2" id="KW-0694">RNA-binding</keyword>
<dbReference type="AlphaFoldDB" id="A0A645CUI8"/>
<dbReference type="SUPFAM" id="SSF55120">
    <property type="entry name" value="Pseudouridine synthase"/>
    <property type="match status" value="1"/>
</dbReference>
<dbReference type="GO" id="GO:0003723">
    <property type="term" value="F:RNA binding"/>
    <property type="evidence" value="ECO:0007669"/>
    <property type="project" value="UniProtKB-KW"/>
</dbReference>
<comment type="similarity">
    <text evidence="1">Belongs to the pseudouridine synthase RsuA family.</text>
</comment>
<dbReference type="CDD" id="cd00165">
    <property type="entry name" value="S4"/>
    <property type="match status" value="1"/>
</dbReference>
<name>A0A645CUI8_9ZZZZ</name>
<dbReference type="Pfam" id="PF00849">
    <property type="entry name" value="PseudoU_synth_2"/>
    <property type="match status" value="1"/>
</dbReference>